<proteinExistence type="predicted"/>
<reference evidence="1" key="1">
    <citation type="submission" date="2014-05" db="EMBL/GenBank/DDBJ databases">
        <authorList>
            <person name="Chronopoulou M."/>
        </authorList>
    </citation>
    <scope>NUCLEOTIDE SEQUENCE</scope>
    <source>
        <tissue evidence="1">Whole organism</tissue>
    </source>
</reference>
<accession>A0A0K2VJ09</accession>
<evidence type="ECO:0000313" key="1">
    <source>
        <dbReference type="EMBL" id="CDW50202.1"/>
    </source>
</evidence>
<dbReference type="EMBL" id="HACA01032841">
    <property type="protein sequence ID" value="CDW50202.1"/>
    <property type="molecule type" value="Transcribed_RNA"/>
</dbReference>
<sequence>MKSYFTKSMNNDTDNKEGFIGEYKKFHLYSVHSSLRNGPHNFSLKYRWCIKPYQI</sequence>
<name>A0A0K2VJ09_LEPSM</name>
<dbReference type="AlphaFoldDB" id="A0A0K2VJ09"/>
<organism evidence="1">
    <name type="scientific">Lepeophtheirus salmonis</name>
    <name type="common">Salmon louse</name>
    <name type="synonym">Caligus salmonis</name>
    <dbReference type="NCBI Taxonomy" id="72036"/>
    <lineage>
        <taxon>Eukaryota</taxon>
        <taxon>Metazoa</taxon>
        <taxon>Ecdysozoa</taxon>
        <taxon>Arthropoda</taxon>
        <taxon>Crustacea</taxon>
        <taxon>Multicrustacea</taxon>
        <taxon>Hexanauplia</taxon>
        <taxon>Copepoda</taxon>
        <taxon>Siphonostomatoida</taxon>
        <taxon>Caligidae</taxon>
        <taxon>Lepeophtheirus</taxon>
    </lineage>
</organism>
<protein>
    <submittedName>
        <fullName evidence="1">Uncharacterized protein</fullName>
    </submittedName>
</protein>